<dbReference type="Gene3D" id="3.30.540.10">
    <property type="entry name" value="Fructose-1,6-Bisphosphatase, subunit A, domain 1"/>
    <property type="match status" value="1"/>
</dbReference>
<organism evidence="9 10">
    <name type="scientific">Methylacidimicrobium cyclopophantes</name>
    <dbReference type="NCBI Taxonomy" id="1041766"/>
    <lineage>
        <taxon>Bacteria</taxon>
        <taxon>Pseudomonadati</taxon>
        <taxon>Verrucomicrobiota</taxon>
        <taxon>Methylacidimicrobium</taxon>
    </lineage>
</organism>
<dbReference type="EMBL" id="CABFUZ020000081">
    <property type="protein sequence ID" value="VVM05182.1"/>
    <property type="molecule type" value="Genomic_DNA"/>
</dbReference>
<dbReference type="SUPFAM" id="SSF56655">
    <property type="entry name" value="Carbohydrate phosphatase"/>
    <property type="match status" value="1"/>
</dbReference>
<evidence type="ECO:0000256" key="8">
    <source>
        <dbReference type="RuleBase" id="RU364068"/>
    </source>
</evidence>
<dbReference type="PRINTS" id="PR00377">
    <property type="entry name" value="IMPHPHTASES"/>
</dbReference>
<keyword evidence="4 7" id="KW-0479">Metal-binding</keyword>
<dbReference type="PROSITE" id="PS00629">
    <property type="entry name" value="IMP_1"/>
    <property type="match status" value="1"/>
</dbReference>
<dbReference type="InterPro" id="IPR020550">
    <property type="entry name" value="Inositol_monophosphatase_CS"/>
</dbReference>
<evidence type="ECO:0000256" key="4">
    <source>
        <dbReference type="ARBA" id="ARBA00022723"/>
    </source>
</evidence>
<dbReference type="PRINTS" id="PR01959">
    <property type="entry name" value="SBIMPHPHTASE"/>
</dbReference>
<evidence type="ECO:0000256" key="3">
    <source>
        <dbReference type="ARBA" id="ARBA00009759"/>
    </source>
</evidence>
<dbReference type="Gene3D" id="3.40.190.80">
    <property type="match status" value="1"/>
</dbReference>
<evidence type="ECO:0000256" key="7">
    <source>
        <dbReference type="PIRSR" id="PIRSR600760-2"/>
    </source>
</evidence>
<dbReference type="InterPro" id="IPR020583">
    <property type="entry name" value="Inositol_monoP_metal-BS"/>
</dbReference>
<dbReference type="InterPro" id="IPR000760">
    <property type="entry name" value="Inositol_monophosphatase-like"/>
</dbReference>
<feature type="binding site" evidence="7">
    <location>
        <position position="95"/>
    </location>
    <ligand>
        <name>Mg(2+)</name>
        <dbReference type="ChEBI" id="CHEBI:18420"/>
        <label>1</label>
        <note>catalytic</note>
    </ligand>
</feature>
<evidence type="ECO:0000256" key="6">
    <source>
        <dbReference type="ARBA" id="ARBA00022842"/>
    </source>
</evidence>
<protein>
    <recommendedName>
        <fullName evidence="8">Inositol-1-monophosphatase</fullName>
        <ecNumber evidence="8">3.1.3.25</ecNumber>
    </recommendedName>
</protein>
<sequence>MSHLSPELCALSAQLARTAVDAALVAGDLLRRNFGEPVVVSEEKTYDLKIETDKRCQDLISRTILADFPDHRILGEEGQEGSPTGTIEWIVDPLDGTVNFTYGIPHFCTSIAARYEGQTLVGVIYDPIRQELFTVEGNRSPRLNGKPITSSGRARLSESICVVGFSRSRAGIDQGLRLVQYLVPRVRKVRLTGSAALDLAYVASGRIDAYLEQEIHLWDIAAGVLLLQSAGGTIHQFPNAGSDTFRVTATNGVLDLSGLRLEE</sequence>
<feature type="binding site" evidence="7">
    <location>
        <position position="92"/>
    </location>
    <ligand>
        <name>Mg(2+)</name>
        <dbReference type="ChEBI" id="CHEBI:18420"/>
        <label>1</label>
        <note>catalytic</note>
    </ligand>
</feature>
<dbReference type="GO" id="GO:0046872">
    <property type="term" value="F:metal ion binding"/>
    <property type="evidence" value="ECO:0007669"/>
    <property type="project" value="UniProtKB-KW"/>
</dbReference>
<dbReference type="OrthoDB" id="9772456at2"/>
<evidence type="ECO:0000313" key="9">
    <source>
        <dbReference type="EMBL" id="VVM05182.1"/>
    </source>
</evidence>
<keyword evidence="6 7" id="KW-0460">Magnesium</keyword>
<gene>
    <name evidence="9" type="primary">E3.1.3.25/IMPA/suhB</name>
    <name evidence="9" type="ORF">MAMC_00454</name>
</gene>
<reference evidence="9" key="1">
    <citation type="submission" date="2019-09" db="EMBL/GenBank/DDBJ databases">
        <authorList>
            <person name="Cremers G."/>
        </authorList>
    </citation>
    <scope>NUCLEOTIDE SEQUENCE [LARGE SCALE GENOMIC DNA]</scope>
    <source>
        <strain evidence="9">3B</strain>
    </source>
</reference>
<feature type="binding site" evidence="7">
    <location>
        <position position="94"/>
    </location>
    <ligand>
        <name>Mg(2+)</name>
        <dbReference type="ChEBI" id="CHEBI:18420"/>
        <label>1</label>
        <note>catalytic</note>
    </ligand>
</feature>
<comment type="cofactor">
    <cofactor evidence="2 7 8">
        <name>Mg(2+)</name>
        <dbReference type="ChEBI" id="CHEBI:18420"/>
    </cofactor>
</comment>
<evidence type="ECO:0000256" key="2">
    <source>
        <dbReference type="ARBA" id="ARBA00001946"/>
    </source>
</evidence>
<comment type="similarity">
    <text evidence="3 8">Belongs to the inositol monophosphatase superfamily.</text>
</comment>
<dbReference type="EC" id="3.1.3.25" evidence="8"/>
<dbReference type="PANTHER" id="PTHR20854:SF4">
    <property type="entry name" value="INOSITOL-1-MONOPHOSPHATASE-RELATED"/>
    <property type="match status" value="1"/>
</dbReference>
<comment type="catalytic activity">
    <reaction evidence="1 8">
        <text>a myo-inositol phosphate + H2O = myo-inositol + phosphate</text>
        <dbReference type="Rhea" id="RHEA:24056"/>
        <dbReference type="ChEBI" id="CHEBI:15377"/>
        <dbReference type="ChEBI" id="CHEBI:17268"/>
        <dbReference type="ChEBI" id="CHEBI:43474"/>
        <dbReference type="ChEBI" id="CHEBI:84139"/>
        <dbReference type="EC" id="3.1.3.25"/>
    </reaction>
</comment>
<evidence type="ECO:0000313" key="10">
    <source>
        <dbReference type="Proteomes" id="UP000381693"/>
    </source>
</evidence>
<dbReference type="GO" id="GO:0046854">
    <property type="term" value="P:phosphatidylinositol phosphate biosynthetic process"/>
    <property type="evidence" value="ECO:0007669"/>
    <property type="project" value="InterPro"/>
</dbReference>
<dbReference type="Proteomes" id="UP000381693">
    <property type="component" value="Unassembled WGS sequence"/>
</dbReference>
<comment type="caution">
    <text evidence="9">The sequence shown here is derived from an EMBL/GenBank/DDBJ whole genome shotgun (WGS) entry which is preliminary data.</text>
</comment>
<evidence type="ECO:0000256" key="1">
    <source>
        <dbReference type="ARBA" id="ARBA00001033"/>
    </source>
</evidence>
<accession>A0A5E6M791</accession>
<dbReference type="GO" id="GO:0007165">
    <property type="term" value="P:signal transduction"/>
    <property type="evidence" value="ECO:0007669"/>
    <property type="project" value="TreeGrafter"/>
</dbReference>
<keyword evidence="10" id="KW-1185">Reference proteome</keyword>
<feature type="binding site" evidence="7">
    <location>
        <position position="219"/>
    </location>
    <ligand>
        <name>Mg(2+)</name>
        <dbReference type="ChEBI" id="CHEBI:18420"/>
        <label>1</label>
        <note>catalytic</note>
    </ligand>
</feature>
<dbReference type="RefSeq" id="WP_142524555.1">
    <property type="nucleotide sequence ID" value="NZ_CABFUZ020000081.1"/>
</dbReference>
<dbReference type="GO" id="GO:0006020">
    <property type="term" value="P:inositol metabolic process"/>
    <property type="evidence" value="ECO:0007669"/>
    <property type="project" value="TreeGrafter"/>
</dbReference>
<proteinExistence type="inferred from homology"/>
<dbReference type="AlphaFoldDB" id="A0A5E6M791"/>
<evidence type="ECO:0000256" key="5">
    <source>
        <dbReference type="ARBA" id="ARBA00022801"/>
    </source>
</evidence>
<feature type="binding site" evidence="7">
    <location>
        <position position="76"/>
    </location>
    <ligand>
        <name>Mg(2+)</name>
        <dbReference type="ChEBI" id="CHEBI:18420"/>
        <label>1</label>
        <note>catalytic</note>
    </ligand>
</feature>
<dbReference type="PROSITE" id="PS00630">
    <property type="entry name" value="IMP_2"/>
    <property type="match status" value="1"/>
</dbReference>
<dbReference type="InterPro" id="IPR022337">
    <property type="entry name" value="Inositol_monophosphatase_SuhB"/>
</dbReference>
<keyword evidence="5 8" id="KW-0378">Hydrolase</keyword>
<dbReference type="GO" id="GO:0008934">
    <property type="term" value="F:inositol monophosphate 1-phosphatase activity"/>
    <property type="evidence" value="ECO:0007669"/>
    <property type="project" value="InterPro"/>
</dbReference>
<name>A0A5E6M791_9BACT</name>
<dbReference type="CDD" id="cd01639">
    <property type="entry name" value="IMPase"/>
    <property type="match status" value="1"/>
</dbReference>
<dbReference type="Pfam" id="PF00459">
    <property type="entry name" value="Inositol_P"/>
    <property type="match status" value="1"/>
</dbReference>
<dbReference type="InterPro" id="IPR033942">
    <property type="entry name" value="IMPase"/>
</dbReference>
<dbReference type="PANTHER" id="PTHR20854">
    <property type="entry name" value="INOSITOL MONOPHOSPHATASE"/>
    <property type="match status" value="1"/>
</dbReference>